<reference evidence="3 4" key="1">
    <citation type="submission" date="2020-05" db="EMBL/GenBank/DDBJ databases">
        <authorList>
            <person name="Kim M.K."/>
        </authorList>
    </citation>
    <scope>NUCLEOTIDE SEQUENCE [LARGE SCALE GENOMIC DNA]</scope>
    <source>
        <strain evidence="3 4">BT25</strain>
    </source>
</reference>
<keyword evidence="4" id="KW-1185">Reference proteome</keyword>
<evidence type="ECO:0000256" key="1">
    <source>
        <dbReference type="SAM" id="SignalP"/>
    </source>
</evidence>
<accession>A0A849VRY1</accession>
<dbReference type="Gene3D" id="3.10.450.50">
    <property type="match status" value="1"/>
</dbReference>
<keyword evidence="1" id="KW-0732">Signal</keyword>
<dbReference type="InterPro" id="IPR037401">
    <property type="entry name" value="SnoaL-like"/>
</dbReference>
<dbReference type="PANTHER" id="PTHR41252">
    <property type="entry name" value="BLR2505 PROTEIN"/>
    <property type="match status" value="1"/>
</dbReference>
<dbReference type="EMBL" id="JABUMX010000003">
    <property type="protein sequence ID" value="NTS32326.1"/>
    <property type="molecule type" value="Genomic_DNA"/>
</dbReference>
<protein>
    <submittedName>
        <fullName evidence="3">Nuclear transport factor 2 family protein</fullName>
    </submittedName>
</protein>
<sequence>MAGFGTLLAVAVSGFAVAALAPLAHARADTADANKAIIQRAFDAWAAGTGGPYDLLADDATWTITGNSLASKTYPSREAFMSEVIRPFNARMSAGLKPSIRNIYAEGNTVVVFFDASGTARDGKPYANTYAWFLDLKDGKIGKAHAFFDSIAFNDFWTRVEPVP</sequence>
<evidence type="ECO:0000313" key="3">
    <source>
        <dbReference type="EMBL" id="NTS32326.1"/>
    </source>
</evidence>
<name>A0A849VRY1_9HYPH</name>
<feature type="signal peptide" evidence="1">
    <location>
        <begin position="1"/>
        <end position="18"/>
    </location>
</feature>
<dbReference type="Pfam" id="PF12680">
    <property type="entry name" value="SnoaL_2"/>
    <property type="match status" value="1"/>
</dbReference>
<comment type="caution">
    <text evidence="3">The sequence shown here is derived from an EMBL/GenBank/DDBJ whole genome shotgun (WGS) entry which is preliminary data.</text>
</comment>
<dbReference type="PANTHER" id="PTHR41252:SF1">
    <property type="entry name" value="BLR2505 PROTEIN"/>
    <property type="match status" value="1"/>
</dbReference>
<feature type="chain" id="PRO_5033042421" evidence="1">
    <location>
        <begin position="19"/>
        <end position="164"/>
    </location>
</feature>
<feature type="domain" description="SnoaL-like" evidence="2">
    <location>
        <begin position="39"/>
        <end position="141"/>
    </location>
</feature>
<proteinExistence type="predicted"/>
<dbReference type="Proteomes" id="UP000550508">
    <property type="component" value="Unassembled WGS sequence"/>
</dbReference>
<evidence type="ECO:0000259" key="2">
    <source>
        <dbReference type="Pfam" id="PF12680"/>
    </source>
</evidence>
<organism evidence="3 4">
    <name type="scientific">Phyllobacterium pellucidum</name>
    <dbReference type="NCBI Taxonomy" id="2740464"/>
    <lineage>
        <taxon>Bacteria</taxon>
        <taxon>Pseudomonadati</taxon>
        <taxon>Pseudomonadota</taxon>
        <taxon>Alphaproteobacteria</taxon>
        <taxon>Hyphomicrobiales</taxon>
        <taxon>Phyllobacteriaceae</taxon>
        <taxon>Phyllobacterium</taxon>
    </lineage>
</organism>
<dbReference type="InterPro" id="IPR032710">
    <property type="entry name" value="NTF2-like_dom_sf"/>
</dbReference>
<gene>
    <name evidence="3" type="ORF">HQ945_13780</name>
</gene>
<dbReference type="AlphaFoldDB" id="A0A849VRY1"/>
<dbReference type="SUPFAM" id="SSF54427">
    <property type="entry name" value="NTF2-like"/>
    <property type="match status" value="1"/>
</dbReference>
<dbReference type="RefSeq" id="WP_027231297.1">
    <property type="nucleotide sequence ID" value="NZ_JABUMX010000003.1"/>
</dbReference>
<evidence type="ECO:0000313" key="4">
    <source>
        <dbReference type="Proteomes" id="UP000550508"/>
    </source>
</evidence>